<reference evidence="8" key="1">
    <citation type="submission" date="2019-11" db="EMBL/GenBank/DDBJ databases">
        <authorList>
            <person name="Feng L."/>
        </authorList>
    </citation>
    <scope>NUCLEOTIDE SEQUENCE</scope>
    <source>
        <strain evidence="8">VdisparLFYP95</strain>
    </source>
</reference>
<dbReference type="GO" id="GO:0005524">
    <property type="term" value="F:ATP binding"/>
    <property type="evidence" value="ECO:0007669"/>
    <property type="project" value="UniProtKB-KW"/>
</dbReference>
<dbReference type="InterPro" id="IPR056546">
    <property type="entry name" value="MreB_MamK-like"/>
</dbReference>
<comment type="subcellular location">
    <subcellularLocation>
        <location evidence="6">Cytoplasm</location>
    </subcellularLocation>
    <text evidence="6">Membrane-associated.</text>
</comment>
<evidence type="ECO:0000256" key="5">
    <source>
        <dbReference type="ARBA" id="ARBA00023458"/>
    </source>
</evidence>
<comment type="function">
    <text evidence="6">Forms membrane-associated dynamic filaments that are essential for cell shape determination. Acts by regulating cell wall synthesis and cell elongation, and thus cell shape. A feedback loop between cell geometry and MreB localization may maintain elongated cell shape by targeting cell wall growth to regions of negative cell wall curvature.</text>
</comment>
<dbReference type="RefSeq" id="WP_060924957.1">
    <property type="nucleotide sequence ID" value="NZ_CACRUF010000041.1"/>
</dbReference>
<keyword evidence="3 6" id="KW-0067">ATP-binding</keyword>
<name>A0A6N3CG78_9FIRM</name>
<sequence>MFGLTNKSTEPKQNKKKRSRRSKGPALYNEQQNLGAAKVENAKTSSNRKPLRRTKRKSTKLSEGVAKQASHLASNMREAMVKVTKMRRVERRNRETVAIAKTTPAMTLKRLVRPEQVGDLMGRLNRSLNFDLGIDLGTANILIFAKGKGLVLDEPAYIARDDKTGDILALGEAARSMVGRTPKGISVIRPVQAGVIADYDMTEFMLKYFIRSVVPASRLMKTRIIVCVPSGITPVEKRAILEALLRTGAKKTVLIEEPLAAAMGTGLNDADQVGAMVVDVGGGTTDIAVLCDTGVVVSESLRIGGDSFNESIIRYIRRKKRLVIGPLTAEKIKISVGTVDRRAKERTIEVRGRDASSGLPKMVAVNSLEIQRALEAQVMNILEGIKSILEKTPPELVAAINDHGIILTGGGALIDGLDRVITRSVGIASYLVESPRYAVIKGVAKALDEMSQLRDTLDELQ</sequence>
<evidence type="ECO:0000256" key="6">
    <source>
        <dbReference type="HAMAP-Rule" id="MF_02207"/>
    </source>
</evidence>
<dbReference type="EMBL" id="CACRUF010000041">
    <property type="protein sequence ID" value="VYU16026.1"/>
    <property type="molecule type" value="Genomic_DNA"/>
</dbReference>
<feature type="binding site" evidence="6">
    <location>
        <begin position="282"/>
        <end position="284"/>
    </location>
    <ligand>
        <name>ATP</name>
        <dbReference type="ChEBI" id="CHEBI:30616"/>
    </ligand>
</feature>
<dbReference type="NCBIfam" id="NF010539">
    <property type="entry name" value="PRK13927.1"/>
    <property type="match status" value="1"/>
</dbReference>
<evidence type="ECO:0000256" key="4">
    <source>
        <dbReference type="ARBA" id="ARBA00022960"/>
    </source>
</evidence>
<proteinExistence type="inferred from homology"/>
<dbReference type="AlphaFoldDB" id="A0A6N3CG78"/>
<feature type="binding site" evidence="6">
    <location>
        <begin position="330"/>
        <end position="333"/>
    </location>
    <ligand>
        <name>ATP</name>
        <dbReference type="ChEBI" id="CHEBI:30616"/>
    </ligand>
</feature>
<keyword evidence="4 6" id="KW-0133">Cell shape</keyword>
<feature type="compositionally biased region" description="Basic residues" evidence="7">
    <location>
        <begin position="49"/>
        <end position="59"/>
    </location>
</feature>
<comment type="subunit">
    <text evidence="6">Forms polymers.</text>
</comment>
<dbReference type="HAMAP" id="MF_02207">
    <property type="entry name" value="MreB"/>
    <property type="match status" value="1"/>
</dbReference>
<protein>
    <recommendedName>
        <fullName evidence="6">Cell shape-determining protein MreB</fullName>
    </recommendedName>
</protein>
<keyword evidence="1 6" id="KW-0963">Cytoplasm</keyword>
<dbReference type="PANTHER" id="PTHR42749">
    <property type="entry name" value="CELL SHAPE-DETERMINING PROTEIN MREB"/>
    <property type="match status" value="1"/>
</dbReference>
<feature type="binding site" evidence="6">
    <location>
        <begin position="410"/>
        <end position="413"/>
    </location>
    <ligand>
        <name>ATP</name>
        <dbReference type="ChEBI" id="CHEBI:30616"/>
    </ligand>
</feature>
<dbReference type="CDD" id="cd10225">
    <property type="entry name" value="ASKHA_NBD_MreB-like"/>
    <property type="match status" value="1"/>
</dbReference>
<dbReference type="InterPro" id="IPR004753">
    <property type="entry name" value="MreB"/>
</dbReference>
<keyword evidence="2 6" id="KW-0547">Nucleotide-binding</keyword>
<dbReference type="Gene3D" id="3.30.420.40">
    <property type="match status" value="3"/>
</dbReference>
<dbReference type="GO" id="GO:0008360">
    <property type="term" value="P:regulation of cell shape"/>
    <property type="evidence" value="ECO:0007669"/>
    <property type="project" value="UniProtKB-UniRule"/>
</dbReference>
<feature type="region of interest" description="Disordered" evidence="7">
    <location>
        <begin position="1"/>
        <end position="64"/>
    </location>
</feature>
<accession>A0A6N3CG78</accession>
<dbReference type="OrthoDB" id="9768127at2"/>
<feature type="compositionally biased region" description="Basic residues" evidence="7">
    <location>
        <begin position="14"/>
        <end position="23"/>
    </location>
</feature>
<evidence type="ECO:0000256" key="1">
    <source>
        <dbReference type="ARBA" id="ARBA00022490"/>
    </source>
</evidence>
<dbReference type="Pfam" id="PF06723">
    <property type="entry name" value="MreB_Mbl"/>
    <property type="match status" value="1"/>
</dbReference>
<evidence type="ECO:0000256" key="2">
    <source>
        <dbReference type="ARBA" id="ARBA00022741"/>
    </source>
</evidence>
<evidence type="ECO:0000256" key="7">
    <source>
        <dbReference type="SAM" id="MobiDB-lite"/>
    </source>
</evidence>
<dbReference type="PANTHER" id="PTHR42749:SF1">
    <property type="entry name" value="CELL SHAPE-DETERMINING PROTEIN MREB"/>
    <property type="match status" value="1"/>
</dbReference>
<feature type="binding site" evidence="6">
    <location>
        <begin position="138"/>
        <end position="140"/>
    </location>
    <ligand>
        <name>ATP</name>
        <dbReference type="ChEBI" id="CHEBI:30616"/>
    </ligand>
</feature>
<dbReference type="SUPFAM" id="SSF53067">
    <property type="entry name" value="Actin-like ATPase domain"/>
    <property type="match status" value="2"/>
</dbReference>
<evidence type="ECO:0000313" key="8">
    <source>
        <dbReference type="EMBL" id="VYU16026.1"/>
    </source>
</evidence>
<dbReference type="GO" id="GO:0000902">
    <property type="term" value="P:cell morphogenesis"/>
    <property type="evidence" value="ECO:0007669"/>
    <property type="project" value="InterPro"/>
</dbReference>
<organism evidence="8">
    <name type="scientific">Veillonella dispar</name>
    <dbReference type="NCBI Taxonomy" id="39778"/>
    <lineage>
        <taxon>Bacteria</taxon>
        <taxon>Bacillati</taxon>
        <taxon>Bacillota</taxon>
        <taxon>Negativicutes</taxon>
        <taxon>Veillonellales</taxon>
        <taxon>Veillonellaceae</taxon>
        <taxon>Veillonella</taxon>
    </lineage>
</organism>
<dbReference type="NCBIfam" id="TIGR00904">
    <property type="entry name" value="mreB"/>
    <property type="match status" value="1"/>
</dbReference>
<dbReference type="GO" id="GO:0005737">
    <property type="term" value="C:cytoplasm"/>
    <property type="evidence" value="ECO:0007669"/>
    <property type="project" value="UniProtKB-SubCell"/>
</dbReference>
<gene>
    <name evidence="8" type="primary">mreB_2</name>
    <name evidence="6" type="synonym">mreB</name>
    <name evidence="8" type="ORF">VDLFYP95_01669</name>
</gene>
<dbReference type="InterPro" id="IPR043129">
    <property type="entry name" value="ATPase_NBD"/>
</dbReference>
<comment type="similarity">
    <text evidence="5 6">Belongs to the FtsA/MreB family.</text>
</comment>
<dbReference type="PRINTS" id="PR01652">
    <property type="entry name" value="SHAPEPROTEIN"/>
</dbReference>
<evidence type="ECO:0000256" key="3">
    <source>
        <dbReference type="ARBA" id="ARBA00022840"/>
    </source>
</evidence>